<organism evidence="2 3">
    <name type="scientific">Rhizobium straminoryzae</name>
    <dbReference type="NCBI Taxonomy" id="1387186"/>
    <lineage>
        <taxon>Bacteria</taxon>
        <taxon>Pseudomonadati</taxon>
        <taxon>Pseudomonadota</taxon>
        <taxon>Alphaproteobacteria</taxon>
        <taxon>Hyphomicrobiales</taxon>
        <taxon>Rhizobiaceae</taxon>
        <taxon>Rhizobium/Agrobacterium group</taxon>
        <taxon>Rhizobium</taxon>
    </lineage>
</organism>
<dbReference type="PANTHER" id="PTHR43798">
    <property type="entry name" value="MONOACYLGLYCEROL LIPASE"/>
    <property type="match status" value="1"/>
</dbReference>
<dbReference type="GO" id="GO:0016787">
    <property type="term" value="F:hydrolase activity"/>
    <property type="evidence" value="ECO:0007669"/>
    <property type="project" value="UniProtKB-KW"/>
</dbReference>
<dbReference type="Proteomes" id="UP000316801">
    <property type="component" value="Unassembled WGS sequence"/>
</dbReference>
<proteinExistence type="predicted"/>
<dbReference type="Gene3D" id="3.40.50.1820">
    <property type="entry name" value="alpha/beta hydrolase"/>
    <property type="match status" value="1"/>
</dbReference>
<dbReference type="Pfam" id="PF00561">
    <property type="entry name" value="Abhydrolase_1"/>
    <property type="match status" value="1"/>
</dbReference>
<feature type="domain" description="AB hydrolase-1" evidence="1">
    <location>
        <begin position="58"/>
        <end position="158"/>
    </location>
</feature>
<dbReference type="InterPro" id="IPR029058">
    <property type="entry name" value="AB_hydrolase_fold"/>
</dbReference>
<keyword evidence="3" id="KW-1185">Reference proteome</keyword>
<comment type="caution">
    <text evidence="2">The sequence shown here is derived from an EMBL/GenBank/DDBJ whole genome shotgun (WGS) entry which is preliminary data.</text>
</comment>
<sequence>MLLLLSLVALVVALAFGFTAWQTLRIERRFPNIGEMTDVGGYRLNALHVPAGPTPDLPPIVFIHGASGNLRDQAGAFLAPLKGRADLLFVDRPGHGYSERGGSENDCPDGQAAAIARLMAAKGIERAIIVGHSFGGAIAASFSLFHPDRTIGTLFLAPATHPWPGGIDWHYRLTAMPVIGWLFSHTLVMPAGLAIMDKATLGVFAPNCRRARYLEDGAPALVLRPRTFRHNARDVANLLAYVTRIAPRYREIETPAVIITGDSDPIVLADIHSTGLKQDIARAQLVWIKGLGHKPDYVATDLAIAAIETLAGQDRDLQEMARQVEQRIAAENTAP</sequence>
<reference evidence="2 3" key="1">
    <citation type="submission" date="2019-07" db="EMBL/GenBank/DDBJ databases">
        <title>Ln-dependent methylotrophs.</title>
        <authorList>
            <person name="Tani A."/>
        </authorList>
    </citation>
    <scope>NUCLEOTIDE SEQUENCE [LARGE SCALE GENOMIC DNA]</scope>
    <source>
        <strain evidence="2 3">SM12</strain>
    </source>
</reference>
<evidence type="ECO:0000259" key="1">
    <source>
        <dbReference type="Pfam" id="PF00561"/>
    </source>
</evidence>
<protein>
    <submittedName>
        <fullName evidence="2">Alpha/beta hydrolase</fullName>
    </submittedName>
</protein>
<dbReference type="SUPFAM" id="SSF53474">
    <property type="entry name" value="alpha/beta-Hydrolases"/>
    <property type="match status" value="1"/>
</dbReference>
<evidence type="ECO:0000313" key="3">
    <source>
        <dbReference type="Proteomes" id="UP000316801"/>
    </source>
</evidence>
<keyword evidence="2" id="KW-0378">Hydrolase</keyword>
<dbReference type="AlphaFoldDB" id="A0A549SR14"/>
<name>A0A549SR14_9HYPH</name>
<dbReference type="EMBL" id="VJMG01000086">
    <property type="protein sequence ID" value="TRL32061.1"/>
    <property type="molecule type" value="Genomic_DNA"/>
</dbReference>
<gene>
    <name evidence="2" type="ORF">FNA46_23980</name>
</gene>
<dbReference type="InterPro" id="IPR000073">
    <property type="entry name" value="AB_hydrolase_1"/>
</dbReference>
<dbReference type="PRINTS" id="PR00111">
    <property type="entry name" value="ABHYDROLASE"/>
</dbReference>
<accession>A0A549SR14</accession>
<evidence type="ECO:0000313" key="2">
    <source>
        <dbReference type="EMBL" id="TRL32061.1"/>
    </source>
</evidence>
<dbReference type="InterPro" id="IPR050266">
    <property type="entry name" value="AB_hydrolase_sf"/>
</dbReference>